<comment type="similarity">
    <text evidence="3 10">Belongs to the ELOF1 family.</text>
</comment>
<evidence type="ECO:0000256" key="6">
    <source>
        <dbReference type="ARBA" id="ARBA00022833"/>
    </source>
</evidence>
<dbReference type="OrthoDB" id="445983at2759"/>
<dbReference type="Proteomes" id="UP000001996">
    <property type="component" value="Unassembled WGS sequence"/>
</dbReference>
<evidence type="ECO:0000256" key="4">
    <source>
        <dbReference type="ARBA" id="ARBA00022723"/>
    </source>
</evidence>
<evidence type="ECO:0000313" key="12">
    <source>
        <dbReference type="EMBL" id="EDK44956.1"/>
    </source>
</evidence>
<evidence type="ECO:0000256" key="3">
    <source>
        <dbReference type="ARBA" id="ARBA00009730"/>
    </source>
</evidence>
<evidence type="ECO:0000256" key="9">
    <source>
        <dbReference type="ARBA" id="ARBA00023242"/>
    </source>
</evidence>
<dbReference type="STRING" id="379508.A5E0J8"/>
<sequence length="142" mass="16042">MGKRKSSTRKPAKKIKQTLDTQFTCLFCNHEKSVICTLDKRNLLGELHCKICGQSFQTAINGLSQAVDVYSDWIDACEDLAEEAEKNGREVGYGGESGDEEVEGRSRKEDVYSDEEEEVEDQRRSYAPTSSRDIVDSDDDDY</sequence>
<dbReference type="FunCoup" id="A5E0J8">
    <property type="interactions" value="632"/>
</dbReference>
<dbReference type="KEGG" id="lel:PVL30_002626"/>
<dbReference type="EMBL" id="CH981527">
    <property type="protein sequence ID" value="EDK44956.1"/>
    <property type="molecule type" value="Genomic_DNA"/>
</dbReference>
<gene>
    <name evidence="12" type="ORF">LELG_03135</name>
</gene>
<dbReference type="InterPro" id="IPR038567">
    <property type="entry name" value="T_Elf1_sf"/>
</dbReference>
<evidence type="ECO:0000256" key="2">
    <source>
        <dbReference type="ARBA" id="ARBA00004123"/>
    </source>
</evidence>
<keyword evidence="8 10" id="KW-0804">Transcription</keyword>
<dbReference type="GO" id="GO:0045815">
    <property type="term" value="P:transcription initiation-coupled chromatin remodeling"/>
    <property type="evidence" value="ECO:0007669"/>
    <property type="project" value="EnsemblFungi"/>
</dbReference>
<dbReference type="GeneID" id="5232254"/>
<protein>
    <recommendedName>
        <fullName evidence="10">Transcription elongation factor 1 homolog</fullName>
    </recommendedName>
</protein>
<dbReference type="GO" id="GO:0003746">
    <property type="term" value="F:translation elongation factor activity"/>
    <property type="evidence" value="ECO:0007669"/>
    <property type="project" value="UniProtKB-KW"/>
</dbReference>
<comment type="subcellular location">
    <subcellularLocation>
        <location evidence="2 10">Nucleus</location>
    </subcellularLocation>
</comment>
<evidence type="ECO:0000313" key="13">
    <source>
        <dbReference type="Proteomes" id="UP000001996"/>
    </source>
</evidence>
<dbReference type="AlphaFoldDB" id="A5E0J8"/>
<keyword evidence="9 10" id="KW-0539">Nucleus</keyword>
<keyword evidence="12" id="KW-0648">Protein biosynthesis</keyword>
<proteinExistence type="inferred from homology"/>
<evidence type="ECO:0000256" key="1">
    <source>
        <dbReference type="ARBA" id="ARBA00003357"/>
    </source>
</evidence>
<dbReference type="OMA" id="VECEINM"/>
<dbReference type="FunFam" id="2.20.25.190:FF:000001">
    <property type="entry name" value="Transcription elongation factor 1 homolog"/>
    <property type="match status" value="1"/>
</dbReference>
<dbReference type="Pfam" id="PF05129">
    <property type="entry name" value="Zn_ribbon_Elf1"/>
    <property type="match status" value="1"/>
</dbReference>
<dbReference type="RefSeq" id="XP_001525207.1">
    <property type="nucleotide sequence ID" value="XM_001525157.1"/>
</dbReference>
<reference evidence="12 13" key="1">
    <citation type="journal article" date="2009" name="Nature">
        <title>Evolution of pathogenicity and sexual reproduction in eight Candida genomes.</title>
        <authorList>
            <person name="Butler G."/>
            <person name="Rasmussen M.D."/>
            <person name="Lin M.F."/>
            <person name="Santos M.A."/>
            <person name="Sakthikumar S."/>
            <person name="Munro C.A."/>
            <person name="Rheinbay E."/>
            <person name="Grabherr M."/>
            <person name="Forche A."/>
            <person name="Reedy J.L."/>
            <person name="Agrafioti I."/>
            <person name="Arnaud M.B."/>
            <person name="Bates S."/>
            <person name="Brown A.J."/>
            <person name="Brunke S."/>
            <person name="Costanzo M.C."/>
            <person name="Fitzpatrick D.A."/>
            <person name="de Groot P.W."/>
            <person name="Harris D."/>
            <person name="Hoyer L.L."/>
            <person name="Hube B."/>
            <person name="Klis F.M."/>
            <person name="Kodira C."/>
            <person name="Lennard N."/>
            <person name="Logue M.E."/>
            <person name="Martin R."/>
            <person name="Neiman A.M."/>
            <person name="Nikolaou E."/>
            <person name="Quail M.A."/>
            <person name="Quinn J."/>
            <person name="Santos M.C."/>
            <person name="Schmitzberger F.F."/>
            <person name="Sherlock G."/>
            <person name="Shah P."/>
            <person name="Silverstein K.A."/>
            <person name="Skrzypek M.S."/>
            <person name="Soll D."/>
            <person name="Staggs R."/>
            <person name="Stansfield I."/>
            <person name="Stumpf M.P."/>
            <person name="Sudbery P.E."/>
            <person name="Srikantha T."/>
            <person name="Zeng Q."/>
            <person name="Berman J."/>
            <person name="Berriman M."/>
            <person name="Heitman J."/>
            <person name="Gow N.A."/>
            <person name="Lorenz M.C."/>
            <person name="Birren B.W."/>
            <person name="Kellis M."/>
            <person name="Cuomo C.A."/>
        </authorList>
    </citation>
    <scope>NUCLEOTIDE SEQUENCE [LARGE SCALE GENOMIC DNA]</scope>
    <source>
        <strain evidence="13">ATCC 11503 / BCRC 21390 / CBS 2605 / JCM 1781 / NBRC 1676 / NRRL YB-4239</strain>
    </source>
</reference>
<dbReference type="eggNOG" id="KOG3214">
    <property type="taxonomic scope" value="Eukaryota"/>
</dbReference>
<dbReference type="HOGENOM" id="CLU_105983_0_3_1"/>
<evidence type="ECO:0000256" key="7">
    <source>
        <dbReference type="ARBA" id="ARBA00023015"/>
    </source>
</evidence>
<keyword evidence="12" id="KW-0251">Elongation factor</keyword>
<keyword evidence="13" id="KW-1185">Reference proteome</keyword>
<accession>A5E0J8</accession>
<evidence type="ECO:0000256" key="10">
    <source>
        <dbReference type="RuleBase" id="RU364033"/>
    </source>
</evidence>
<dbReference type="GO" id="GO:0000993">
    <property type="term" value="F:RNA polymerase II complex binding"/>
    <property type="evidence" value="ECO:0007669"/>
    <property type="project" value="EnsemblFungi"/>
</dbReference>
<evidence type="ECO:0000256" key="8">
    <source>
        <dbReference type="ARBA" id="ARBA00023163"/>
    </source>
</evidence>
<dbReference type="PANTHER" id="PTHR20934:SF0">
    <property type="entry name" value="TRANSCRIPTION ELONGATION FACTOR 1 HOMOLOG"/>
    <property type="match status" value="1"/>
</dbReference>
<dbReference type="InterPro" id="IPR007808">
    <property type="entry name" value="Elf1"/>
</dbReference>
<dbReference type="GO" id="GO:0006368">
    <property type="term" value="P:transcription elongation by RNA polymerase II"/>
    <property type="evidence" value="ECO:0007669"/>
    <property type="project" value="EnsemblFungi"/>
</dbReference>
<dbReference type="Gene3D" id="2.20.25.190">
    <property type="match status" value="1"/>
</dbReference>
<name>A5E0J8_LODEL</name>
<comment type="function">
    <text evidence="1 10">Transcription elongation factor implicated in the maintenance of proper chromatin structure in actively transcribed regions.</text>
</comment>
<evidence type="ECO:0000256" key="5">
    <source>
        <dbReference type="ARBA" id="ARBA00022771"/>
    </source>
</evidence>
<keyword evidence="5 10" id="KW-0863">Zinc-finger</keyword>
<feature type="region of interest" description="Disordered" evidence="11">
    <location>
        <begin position="85"/>
        <end position="142"/>
    </location>
</feature>
<organism evidence="12 13">
    <name type="scientific">Lodderomyces elongisporus (strain ATCC 11503 / CBS 2605 / JCM 1781 / NBRC 1676 / NRRL YB-4239)</name>
    <name type="common">Yeast</name>
    <name type="synonym">Saccharomyces elongisporus</name>
    <dbReference type="NCBI Taxonomy" id="379508"/>
    <lineage>
        <taxon>Eukaryota</taxon>
        <taxon>Fungi</taxon>
        <taxon>Dikarya</taxon>
        <taxon>Ascomycota</taxon>
        <taxon>Saccharomycotina</taxon>
        <taxon>Pichiomycetes</taxon>
        <taxon>Debaryomycetaceae</taxon>
        <taxon>Candida/Lodderomyces clade</taxon>
        <taxon>Lodderomyces</taxon>
    </lineage>
</organism>
<evidence type="ECO:0000256" key="11">
    <source>
        <dbReference type="SAM" id="MobiDB-lite"/>
    </source>
</evidence>
<keyword evidence="7 10" id="KW-0805">Transcription regulation</keyword>
<dbReference type="PANTHER" id="PTHR20934">
    <property type="entry name" value="TRANSCRIPTION ELONGATION FACTOR 1 HOMOLOG"/>
    <property type="match status" value="1"/>
</dbReference>
<dbReference type="SUPFAM" id="SSF57783">
    <property type="entry name" value="Zinc beta-ribbon"/>
    <property type="match status" value="1"/>
</dbReference>
<keyword evidence="6 10" id="KW-0862">Zinc</keyword>
<keyword evidence="4 10" id="KW-0479">Metal-binding</keyword>
<dbReference type="InParanoid" id="A5E0J8"/>
<dbReference type="GO" id="GO:0008023">
    <property type="term" value="C:transcription elongation factor complex"/>
    <property type="evidence" value="ECO:0007669"/>
    <property type="project" value="EnsemblFungi"/>
</dbReference>
<dbReference type="GO" id="GO:0008270">
    <property type="term" value="F:zinc ion binding"/>
    <property type="evidence" value="ECO:0007669"/>
    <property type="project" value="UniProtKB-KW"/>
</dbReference>